<keyword evidence="1" id="KW-0812">Transmembrane</keyword>
<dbReference type="Proteomes" id="UP000515163">
    <property type="component" value="Unplaced"/>
</dbReference>
<dbReference type="InterPro" id="IPR027417">
    <property type="entry name" value="P-loop_NTPase"/>
</dbReference>
<reference evidence="3" key="1">
    <citation type="submission" date="2025-08" db="UniProtKB">
        <authorList>
            <consortium name="RefSeq"/>
        </authorList>
    </citation>
    <scope>IDENTIFICATION</scope>
    <source>
        <tissue evidence="3">Tentacle</tissue>
    </source>
</reference>
<dbReference type="InterPro" id="IPR040632">
    <property type="entry name" value="Sulfotransfer_4"/>
</dbReference>
<keyword evidence="1" id="KW-0472">Membrane</keyword>
<gene>
    <name evidence="3" type="primary">LOC116305565</name>
</gene>
<evidence type="ECO:0000313" key="3">
    <source>
        <dbReference type="RefSeq" id="XP_031571367.1"/>
    </source>
</evidence>
<dbReference type="KEGG" id="aten:116305565"/>
<dbReference type="SUPFAM" id="SSF52540">
    <property type="entry name" value="P-loop containing nucleoside triphosphate hydrolases"/>
    <property type="match status" value="1"/>
</dbReference>
<name>A0A6P8IWE6_ACTTE</name>
<keyword evidence="2" id="KW-1185">Reference proteome</keyword>
<dbReference type="OrthoDB" id="272681at2759"/>
<feature type="transmembrane region" description="Helical" evidence="1">
    <location>
        <begin position="222"/>
        <end position="242"/>
    </location>
</feature>
<protein>
    <submittedName>
        <fullName evidence="3">Uncharacterized protein LOC116305565</fullName>
    </submittedName>
</protein>
<sequence>MKLICAGLPKTGTKSIANALRILGYKVYDIDDQILHYMDEWLDLFNVGKVPDFYSMFKDVDAVIDVPSNLFFEELMEAFPDAKVILSIRKDEDAWMQSYTKQVEVYRSSFLTRIRRFLPTHAKFLRILFGTRMAAFGVADLKSSYICRKRYRLHNDRVRSVVPPEKLLVFGVEQGWGPLCDFLGMETPDMAFPHLNVKGQVFKTIIEDTELGRKITREAQNLVVLCTAVIFAVLGIVLIYFVL</sequence>
<dbReference type="GeneID" id="116305565"/>
<organism evidence="2 3">
    <name type="scientific">Actinia tenebrosa</name>
    <name type="common">Australian red waratah sea anemone</name>
    <dbReference type="NCBI Taxonomy" id="6105"/>
    <lineage>
        <taxon>Eukaryota</taxon>
        <taxon>Metazoa</taxon>
        <taxon>Cnidaria</taxon>
        <taxon>Anthozoa</taxon>
        <taxon>Hexacorallia</taxon>
        <taxon>Actiniaria</taxon>
        <taxon>Actiniidae</taxon>
        <taxon>Actinia</taxon>
    </lineage>
</organism>
<proteinExistence type="predicted"/>
<dbReference type="AlphaFoldDB" id="A0A6P8IWE6"/>
<dbReference type="Gene3D" id="3.40.50.300">
    <property type="entry name" value="P-loop containing nucleotide triphosphate hydrolases"/>
    <property type="match status" value="1"/>
</dbReference>
<accession>A0A6P8IWE6</accession>
<evidence type="ECO:0000256" key="1">
    <source>
        <dbReference type="SAM" id="Phobius"/>
    </source>
</evidence>
<dbReference type="InParanoid" id="A0A6P8IWE6"/>
<dbReference type="PANTHER" id="PTHR36978">
    <property type="entry name" value="P-LOOP CONTAINING NUCLEOTIDE TRIPHOSPHATE HYDROLASE"/>
    <property type="match status" value="1"/>
</dbReference>
<dbReference type="Pfam" id="PF17784">
    <property type="entry name" value="Sulfotransfer_4"/>
    <property type="match status" value="1"/>
</dbReference>
<dbReference type="RefSeq" id="XP_031571367.1">
    <property type="nucleotide sequence ID" value="XM_031715507.1"/>
</dbReference>
<dbReference type="PANTHER" id="PTHR36978:SF4">
    <property type="entry name" value="P-LOOP CONTAINING NUCLEOSIDE TRIPHOSPHATE HYDROLASE PROTEIN"/>
    <property type="match status" value="1"/>
</dbReference>
<evidence type="ECO:0000313" key="2">
    <source>
        <dbReference type="Proteomes" id="UP000515163"/>
    </source>
</evidence>
<keyword evidence="1" id="KW-1133">Transmembrane helix</keyword>